<comment type="caution">
    <text evidence="3">The sequence shown here is derived from an EMBL/GenBank/DDBJ whole genome shotgun (WGS) entry which is preliminary data.</text>
</comment>
<dbReference type="PANTHER" id="PTHR38434">
    <property type="entry name" value="BLL2549 PROTEIN"/>
    <property type="match status" value="1"/>
</dbReference>
<keyword evidence="4" id="KW-1185">Reference proteome</keyword>
<keyword evidence="2" id="KW-1133">Transmembrane helix</keyword>
<feature type="transmembrane region" description="Helical" evidence="2">
    <location>
        <begin position="497"/>
        <end position="516"/>
    </location>
</feature>
<evidence type="ECO:0000256" key="2">
    <source>
        <dbReference type="SAM" id="Phobius"/>
    </source>
</evidence>
<feature type="transmembrane region" description="Helical" evidence="2">
    <location>
        <begin position="852"/>
        <end position="868"/>
    </location>
</feature>
<dbReference type="AlphaFoldDB" id="A0A5S3P3A8"/>
<keyword evidence="2" id="KW-0472">Membrane</keyword>
<feature type="transmembrane region" description="Helical" evidence="2">
    <location>
        <begin position="697"/>
        <end position="717"/>
    </location>
</feature>
<feature type="transmembrane region" description="Helical" evidence="2">
    <location>
        <begin position="820"/>
        <end position="840"/>
    </location>
</feature>
<feature type="compositionally biased region" description="Low complexity" evidence="1">
    <location>
        <begin position="90"/>
        <end position="99"/>
    </location>
</feature>
<evidence type="ECO:0000256" key="1">
    <source>
        <dbReference type="SAM" id="MobiDB-lite"/>
    </source>
</evidence>
<feature type="transmembrane region" description="Helical" evidence="2">
    <location>
        <begin position="261"/>
        <end position="279"/>
    </location>
</feature>
<proteinExistence type="predicted"/>
<feature type="transmembrane region" description="Helical" evidence="2">
    <location>
        <begin position="125"/>
        <end position="142"/>
    </location>
</feature>
<dbReference type="Proteomes" id="UP000309668">
    <property type="component" value="Unassembled WGS sequence"/>
</dbReference>
<feature type="transmembrane region" description="Helical" evidence="2">
    <location>
        <begin position="723"/>
        <end position="741"/>
    </location>
</feature>
<reference evidence="3 4" key="1">
    <citation type="submission" date="2019-05" db="EMBL/GenBank/DDBJ databases">
        <title>Erythrobacter marisflavi sp. nov., isolated from isolated from water of an estuary environment.</title>
        <authorList>
            <person name="Yoon J.-H."/>
        </authorList>
    </citation>
    <scope>NUCLEOTIDE SEQUENCE [LARGE SCALE GENOMIC DNA]</scope>
    <source>
        <strain evidence="3 4">KEM-5</strain>
    </source>
</reference>
<feature type="transmembrane region" description="Helical" evidence="2">
    <location>
        <begin position="310"/>
        <end position="332"/>
    </location>
</feature>
<feature type="transmembrane region" description="Helical" evidence="2">
    <location>
        <begin position="545"/>
        <end position="566"/>
    </location>
</feature>
<feature type="transmembrane region" description="Helical" evidence="2">
    <location>
        <begin position="652"/>
        <end position="676"/>
    </location>
</feature>
<feature type="transmembrane region" description="Helical" evidence="2">
    <location>
        <begin position="362"/>
        <end position="381"/>
    </location>
</feature>
<sequence length="975" mass="103354">MWFFILILLGITAYLWQRLDRAERRLDALDTAQNWTLQYLQRLETPETAHNAEPEPIAEDKAQDETVEAPAVALRASEADDAVTLVSADPPQEQPTEVEPQLEPEPEPEPRGWNFDLEDIFGRRLPIWAGGVTLAVAGVFLVRYSIERGLVTPLLRVIMAFAFGFSLLAGAELAYRQEARVADPRVRQALAGAGLATLYAAFYLAGTQYGLIGQSLAFLGLAGVTAAAIALSFRFGLPSAVLGLVGGFAAPALVGGEEANLPLLALYLGLVTAGLAFSGRRQQRPWMGIAALIGGLGWGTLLLLAGDPGFAEMLALGLYFIVLGAVLPAMLGQQEFERPVRLAAALVSSVQLALLVDQGGYTAMAWGLYLILGATLAWFAWRRPELREANAAAAIVGILLLAQWDGAAPLGFAAVAAALAGLFAAVPLALIWRREDRAFDLWQLCGTAVGLAVVSYATLAKSDGDMFEPVLALATFALAAFPALAAWRIWSRDEPRQLAIALGSTAALVFAALLMITPAWSAPLAAAAVFGGLFALLRQRSSPELAALLWFAAVITGLSLFSSLTLVQEAENLAQIDDRTTSVKGLLRWTAAALPFVAMAWRNSSDPQRRVAEGLGTALIYGALAQVLPGAVLAWTAATLAIGLVITQPARIAAQMVAAAITCLWALPPTVIWLTAAILSLAGGPVFIGELPLMRSVLLHILPAGAALLAVATVRSVKTDVPMVAGALAGLVTLIAAHVAFKQLFAIETFTRFITQGLLERTLWEALLMAAAWAANRDLPRLGKQRTEAIGLATAALAHFTLYSGLLHNPLWAEQAVGPVPVANLAAAAYGVAIAAALLLRNWLGKHARLPADAAVMVLVSLLAITLLRQAFAGSVMAGVPLGQTEDLLRSLTGILLALGFLFVGSRLARRSWRVGSLVVMLIAVVKVFIFDAAGLEGLLRVVSFMALGFSLIGIGWLYSRQLRALPREADTSNN</sequence>
<feature type="transmembrane region" description="Helical" evidence="2">
    <location>
        <begin position="522"/>
        <end position="538"/>
    </location>
</feature>
<gene>
    <name evidence="3" type="ORF">FEV51_09725</name>
</gene>
<feature type="transmembrane region" description="Helical" evidence="2">
    <location>
        <begin position="388"/>
        <end position="404"/>
    </location>
</feature>
<dbReference type="RefSeq" id="WP_138618403.1">
    <property type="nucleotide sequence ID" value="NZ_VCAO01000004.1"/>
</dbReference>
<dbReference type="Pfam" id="PF10101">
    <property type="entry name" value="DUF2339"/>
    <property type="match status" value="1"/>
</dbReference>
<dbReference type="InterPro" id="IPR014600">
    <property type="entry name" value="UCP035905_mem"/>
</dbReference>
<dbReference type="PANTHER" id="PTHR38434:SF1">
    <property type="entry name" value="BLL2549 PROTEIN"/>
    <property type="match status" value="1"/>
</dbReference>
<dbReference type="PIRSF" id="PIRSF035905">
    <property type="entry name" value="UCP035905_mp"/>
    <property type="match status" value="1"/>
</dbReference>
<name>A0A5S3P3A8_9SPHN</name>
<organism evidence="3 4">
    <name type="scientific">Qipengyuania marisflavi</name>
    <dbReference type="NCBI Taxonomy" id="2486356"/>
    <lineage>
        <taxon>Bacteria</taxon>
        <taxon>Pseudomonadati</taxon>
        <taxon>Pseudomonadota</taxon>
        <taxon>Alphaproteobacteria</taxon>
        <taxon>Sphingomonadales</taxon>
        <taxon>Erythrobacteraceae</taxon>
        <taxon>Qipengyuania</taxon>
    </lineage>
</organism>
<feature type="transmembrane region" description="Helical" evidence="2">
    <location>
        <begin position="154"/>
        <end position="174"/>
    </location>
</feature>
<feature type="transmembrane region" description="Helical" evidence="2">
    <location>
        <begin position="216"/>
        <end position="237"/>
    </location>
</feature>
<dbReference type="OrthoDB" id="5422830at2"/>
<evidence type="ECO:0000313" key="4">
    <source>
        <dbReference type="Proteomes" id="UP000309668"/>
    </source>
</evidence>
<feature type="transmembrane region" description="Helical" evidence="2">
    <location>
        <begin position="942"/>
        <end position="959"/>
    </location>
</feature>
<protein>
    <submittedName>
        <fullName evidence="3">DUF2339 domain-containing protein</fullName>
    </submittedName>
</protein>
<feature type="transmembrane region" description="Helical" evidence="2">
    <location>
        <begin position="615"/>
        <end position="646"/>
    </location>
</feature>
<evidence type="ECO:0000313" key="3">
    <source>
        <dbReference type="EMBL" id="TMM47336.1"/>
    </source>
</evidence>
<accession>A0A5S3P3A8</accession>
<feature type="transmembrane region" description="Helical" evidence="2">
    <location>
        <begin position="439"/>
        <end position="458"/>
    </location>
</feature>
<feature type="transmembrane region" description="Helical" evidence="2">
    <location>
        <begin position="918"/>
        <end position="936"/>
    </location>
</feature>
<feature type="transmembrane region" description="Helical" evidence="2">
    <location>
        <begin position="470"/>
        <end position="490"/>
    </location>
</feature>
<feature type="transmembrane region" description="Helical" evidence="2">
    <location>
        <begin position="410"/>
        <end position="432"/>
    </location>
</feature>
<dbReference type="EMBL" id="VCAO01000004">
    <property type="protein sequence ID" value="TMM47336.1"/>
    <property type="molecule type" value="Genomic_DNA"/>
</dbReference>
<feature type="transmembrane region" description="Helical" evidence="2">
    <location>
        <begin position="286"/>
        <end position="304"/>
    </location>
</feature>
<feature type="region of interest" description="Disordered" evidence="1">
    <location>
        <begin position="88"/>
        <end position="111"/>
    </location>
</feature>
<dbReference type="InterPro" id="IPR019286">
    <property type="entry name" value="DUF2339_TM"/>
</dbReference>
<feature type="transmembrane region" description="Helical" evidence="2">
    <location>
        <begin position="339"/>
        <end position="356"/>
    </location>
</feature>
<feature type="transmembrane region" description="Helical" evidence="2">
    <location>
        <begin position="888"/>
        <end position="906"/>
    </location>
</feature>
<feature type="transmembrane region" description="Helical" evidence="2">
    <location>
        <begin position="789"/>
        <end position="808"/>
    </location>
</feature>
<keyword evidence="2" id="KW-0812">Transmembrane</keyword>
<feature type="transmembrane region" description="Helical" evidence="2">
    <location>
        <begin position="186"/>
        <end position="204"/>
    </location>
</feature>